<keyword evidence="4" id="KW-1185">Reference proteome</keyword>
<dbReference type="Pfam" id="PF00575">
    <property type="entry name" value="S1"/>
    <property type="match status" value="1"/>
</dbReference>
<dbReference type="PROSITE" id="PS50126">
    <property type="entry name" value="S1"/>
    <property type="match status" value="2"/>
</dbReference>
<feature type="region of interest" description="Disordered" evidence="1">
    <location>
        <begin position="238"/>
        <end position="279"/>
    </location>
</feature>
<dbReference type="GO" id="GO:0043489">
    <property type="term" value="P:RNA stabilization"/>
    <property type="evidence" value="ECO:0007669"/>
    <property type="project" value="TreeGrafter"/>
</dbReference>
<dbReference type="InterPro" id="IPR003029">
    <property type="entry name" value="S1_domain"/>
</dbReference>
<dbReference type="InterPro" id="IPR012340">
    <property type="entry name" value="NA-bd_OB-fold"/>
</dbReference>
<organism evidence="3 4">
    <name type="scientific">Cymbomonas tetramitiformis</name>
    <dbReference type="NCBI Taxonomy" id="36881"/>
    <lineage>
        <taxon>Eukaryota</taxon>
        <taxon>Viridiplantae</taxon>
        <taxon>Chlorophyta</taxon>
        <taxon>Pyramimonadophyceae</taxon>
        <taxon>Pyramimonadales</taxon>
        <taxon>Pyramimonadaceae</taxon>
        <taxon>Cymbomonas</taxon>
    </lineage>
</organism>
<evidence type="ECO:0000313" key="3">
    <source>
        <dbReference type="EMBL" id="KAK3236942.1"/>
    </source>
</evidence>
<dbReference type="Gene3D" id="2.40.50.140">
    <property type="entry name" value="Nucleic acid-binding proteins"/>
    <property type="match status" value="2"/>
</dbReference>
<dbReference type="EMBL" id="LGRX02034761">
    <property type="protein sequence ID" value="KAK3236942.1"/>
    <property type="molecule type" value="Genomic_DNA"/>
</dbReference>
<comment type="caution">
    <text evidence="3">The sequence shown here is derived from an EMBL/GenBank/DDBJ whole genome shotgun (WGS) entry which is preliminary data.</text>
</comment>
<dbReference type="Proteomes" id="UP001190700">
    <property type="component" value="Unassembled WGS sequence"/>
</dbReference>
<feature type="compositionally biased region" description="Basic and acidic residues" evidence="1">
    <location>
        <begin position="1"/>
        <end position="20"/>
    </location>
</feature>
<evidence type="ECO:0000259" key="2">
    <source>
        <dbReference type="PROSITE" id="PS50126"/>
    </source>
</evidence>
<feature type="domain" description="S1 motif" evidence="2">
    <location>
        <begin position="282"/>
        <end position="366"/>
    </location>
</feature>
<feature type="region of interest" description="Disordered" evidence="1">
    <location>
        <begin position="370"/>
        <end position="516"/>
    </location>
</feature>
<evidence type="ECO:0000256" key="1">
    <source>
        <dbReference type="SAM" id="MobiDB-lite"/>
    </source>
</evidence>
<sequence length="516" mass="55448">METDGADNRDGMSEEEKYHPGDSPSGKASSPREERPVTALDEGPVKGVREDARDCDRGERGVAVEAGIVRGTNLLGIGVSAVKEAGGGISPGGAAVVKEAGGERVHGGCAVVVETVLTGVGTTMNEAEVAVMGVAAVNENFVRESDQDIRRRAIADHPLGVPFGIFVQLDGYRRDGLVHNTQVDDMLSFAREDPDDDKVKAMEWAAPSGKKVWVKVVEVRTDNADRLRIGCSMKVVNQEDGTDLDPNNEQSLPSAPGAGGGGGAPARGPRGGPRSDEPPELNAVLRATVQQIKPFGIFVEMEGFGRWGMVHRMQVANFLEFNRDDPDEDKIAAMAGVVSQGERVYVKVVEVNTSDDGRLKIGCSMKVVDQNTGEDMDPNNTQCRPRGDGGQGKLGEDAGETTKTGVINWSHHAGDVKQMGDGNYDILDEDPEENQPKVMQVPPPPPLPEAKAQITSVEQALAILAKAEKHKKKSKKEKKEKKDKKSKKSKKAKKEKKEKKSRKKEDASDSSDSDSD</sequence>
<gene>
    <name evidence="3" type="ORF">CYMTET_52949</name>
</gene>
<proteinExistence type="predicted"/>
<evidence type="ECO:0000313" key="4">
    <source>
        <dbReference type="Proteomes" id="UP001190700"/>
    </source>
</evidence>
<feature type="domain" description="S1 motif" evidence="2">
    <location>
        <begin position="162"/>
        <end position="234"/>
    </location>
</feature>
<dbReference type="PANTHER" id="PTHR15838:SF1">
    <property type="entry name" value="ZINC FINGER CCHC DOMAIN-CONTAINING PROTEIN 17"/>
    <property type="match status" value="1"/>
</dbReference>
<feature type="region of interest" description="Disordered" evidence="1">
    <location>
        <begin position="1"/>
        <end position="54"/>
    </location>
</feature>
<protein>
    <recommendedName>
        <fullName evidence="2">S1 motif domain-containing protein</fullName>
    </recommendedName>
</protein>
<accession>A0AAE0BI88</accession>
<reference evidence="3 4" key="1">
    <citation type="journal article" date="2015" name="Genome Biol. Evol.">
        <title>Comparative Genomics of a Bacterivorous Green Alga Reveals Evolutionary Causalities and Consequences of Phago-Mixotrophic Mode of Nutrition.</title>
        <authorList>
            <person name="Burns J.A."/>
            <person name="Paasch A."/>
            <person name="Narechania A."/>
            <person name="Kim E."/>
        </authorList>
    </citation>
    <scope>NUCLEOTIDE SEQUENCE [LARGE SCALE GENOMIC DNA]</scope>
    <source>
        <strain evidence="3 4">PLY_AMNH</strain>
    </source>
</reference>
<dbReference type="AlphaFoldDB" id="A0AAE0BI88"/>
<dbReference type="PANTHER" id="PTHR15838">
    <property type="entry name" value="NUCLEOLAR PROTEIN OF 40 KDA"/>
    <property type="match status" value="1"/>
</dbReference>
<feature type="compositionally biased region" description="Basic and acidic residues" evidence="1">
    <location>
        <begin position="43"/>
        <end position="54"/>
    </location>
</feature>
<feature type="compositionally biased region" description="Gly residues" evidence="1">
    <location>
        <begin position="257"/>
        <end position="271"/>
    </location>
</feature>
<dbReference type="SUPFAM" id="SSF50249">
    <property type="entry name" value="Nucleic acid-binding proteins"/>
    <property type="match status" value="2"/>
</dbReference>
<name>A0AAE0BI88_9CHLO</name>
<dbReference type="GO" id="GO:0003723">
    <property type="term" value="F:RNA binding"/>
    <property type="evidence" value="ECO:0007669"/>
    <property type="project" value="TreeGrafter"/>
</dbReference>
<dbReference type="SMART" id="SM00316">
    <property type="entry name" value="S1"/>
    <property type="match status" value="1"/>
</dbReference>
<feature type="compositionally biased region" description="Basic residues" evidence="1">
    <location>
        <begin position="468"/>
        <end position="502"/>
    </location>
</feature>